<name>A0A2T0RZC4_9RHOB</name>
<comment type="caution">
    <text evidence="4">The sequence shown here is derived from an EMBL/GenBank/DDBJ whole genome shotgun (WGS) entry which is preliminary data.</text>
</comment>
<evidence type="ECO:0000313" key="4">
    <source>
        <dbReference type="EMBL" id="PRY26518.1"/>
    </source>
</evidence>
<evidence type="ECO:0000259" key="3">
    <source>
        <dbReference type="Pfam" id="PF13649"/>
    </source>
</evidence>
<reference evidence="4 5" key="1">
    <citation type="submission" date="2018-03" db="EMBL/GenBank/DDBJ databases">
        <title>Genomic Encyclopedia of Archaeal and Bacterial Type Strains, Phase II (KMG-II): from individual species to whole genera.</title>
        <authorList>
            <person name="Goeker M."/>
        </authorList>
    </citation>
    <scope>NUCLEOTIDE SEQUENCE [LARGE SCALE GENOMIC DNA]</scope>
    <source>
        <strain evidence="4 5">DSM 29328</strain>
    </source>
</reference>
<dbReference type="PANTHER" id="PTHR43861">
    <property type="entry name" value="TRANS-ACONITATE 2-METHYLTRANSFERASE-RELATED"/>
    <property type="match status" value="1"/>
</dbReference>
<dbReference type="EMBL" id="PVTD01000001">
    <property type="protein sequence ID" value="PRY26518.1"/>
    <property type="molecule type" value="Genomic_DNA"/>
</dbReference>
<sequence>MTDRPGPEGILPTYHRVAREWARDRNRSLFEQIWLRRLLDAASGPSVLDLGCGSGEPIASWLVEQGAVVTGVDGAEGMCAEFRARLPGVSCIHADMRTLALGRRFNAIVAWNSFFHLSPDSQRAMFPIFAEHAAPGASLMFTSGPSASEAYGTVADEPVYHASLDPSEYRDLLRANGFEEIAFAPEDPECHRHTIWLARRVTSA</sequence>
<organism evidence="4 5">
    <name type="scientific">Aliiruegeria haliotis</name>
    <dbReference type="NCBI Taxonomy" id="1280846"/>
    <lineage>
        <taxon>Bacteria</taxon>
        <taxon>Pseudomonadati</taxon>
        <taxon>Pseudomonadota</taxon>
        <taxon>Alphaproteobacteria</taxon>
        <taxon>Rhodobacterales</taxon>
        <taxon>Roseobacteraceae</taxon>
        <taxon>Aliiruegeria</taxon>
    </lineage>
</organism>
<gene>
    <name evidence="4" type="ORF">CLV78_101616</name>
</gene>
<dbReference type="GO" id="GO:0032259">
    <property type="term" value="P:methylation"/>
    <property type="evidence" value="ECO:0007669"/>
    <property type="project" value="UniProtKB-KW"/>
</dbReference>
<dbReference type="RefSeq" id="WP_106203745.1">
    <property type="nucleotide sequence ID" value="NZ_PVTD01000001.1"/>
</dbReference>
<dbReference type="OrthoDB" id="9765084at2"/>
<accession>A0A2T0RZC4</accession>
<keyword evidence="5" id="KW-1185">Reference proteome</keyword>
<evidence type="ECO:0000313" key="5">
    <source>
        <dbReference type="Proteomes" id="UP000239480"/>
    </source>
</evidence>
<protein>
    <submittedName>
        <fullName evidence="4">Methyltransferase family protein</fullName>
    </submittedName>
</protein>
<evidence type="ECO:0000256" key="1">
    <source>
        <dbReference type="ARBA" id="ARBA00022603"/>
    </source>
</evidence>
<dbReference type="AlphaFoldDB" id="A0A2T0RZC4"/>
<dbReference type="InterPro" id="IPR041698">
    <property type="entry name" value="Methyltransf_25"/>
</dbReference>
<proteinExistence type="predicted"/>
<dbReference type="Proteomes" id="UP000239480">
    <property type="component" value="Unassembled WGS sequence"/>
</dbReference>
<dbReference type="InterPro" id="IPR029063">
    <property type="entry name" value="SAM-dependent_MTases_sf"/>
</dbReference>
<feature type="domain" description="Methyltransferase" evidence="3">
    <location>
        <begin position="47"/>
        <end position="136"/>
    </location>
</feature>
<dbReference type="GO" id="GO:0008168">
    <property type="term" value="F:methyltransferase activity"/>
    <property type="evidence" value="ECO:0007669"/>
    <property type="project" value="UniProtKB-KW"/>
</dbReference>
<dbReference type="CDD" id="cd02440">
    <property type="entry name" value="AdoMet_MTases"/>
    <property type="match status" value="1"/>
</dbReference>
<dbReference type="SUPFAM" id="SSF53335">
    <property type="entry name" value="S-adenosyl-L-methionine-dependent methyltransferases"/>
    <property type="match status" value="1"/>
</dbReference>
<dbReference type="PANTHER" id="PTHR43861:SF1">
    <property type="entry name" value="TRANS-ACONITATE 2-METHYLTRANSFERASE"/>
    <property type="match status" value="1"/>
</dbReference>
<evidence type="ECO:0000256" key="2">
    <source>
        <dbReference type="ARBA" id="ARBA00022679"/>
    </source>
</evidence>
<dbReference type="Pfam" id="PF13649">
    <property type="entry name" value="Methyltransf_25"/>
    <property type="match status" value="1"/>
</dbReference>
<dbReference type="Gene3D" id="3.40.50.150">
    <property type="entry name" value="Vaccinia Virus protein VP39"/>
    <property type="match status" value="1"/>
</dbReference>
<keyword evidence="1 4" id="KW-0489">Methyltransferase</keyword>
<keyword evidence="2 4" id="KW-0808">Transferase</keyword>